<dbReference type="Proteomes" id="UP001180531">
    <property type="component" value="Unassembled WGS sequence"/>
</dbReference>
<sequence>MRFHIRRRAASRFLAGLALCGSFLVGALPSAAPAAASDSNQVRERADFLMSRNYREFPAYARRHEKPFDWGTDGCSPPTPRSWATVFHDACVIHDFGYHNYGGKGLRLDPTEVRRKTIDDRFLEEMLRICHDRPDALANCPGTARMMHQAVREYGGPAFYSE</sequence>
<accession>A0ABU2SP41</accession>
<dbReference type="InterPro" id="IPR015141">
    <property type="entry name" value="PLipase_A2_prok/fun"/>
</dbReference>
<dbReference type="Pfam" id="PF09056">
    <property type="entry name" value="Phospholip_A2_3"/>
    <property type="match status" value="1"/>
</dbReference>
<reference evidence="2" key="1">
    <citation type="submission" date="2024-05" db="EMBL/GenBank/DDBJ databases">
        <title>30 novel species of actinomycetes from the DSMZ collection.</title>
        <authorList>
            <person name="Nouioui I."/>
        </authorList>
    </citation>
    <scope>NUCLEOTIDE SEQUENCE</scope>
    <source>
        <strain evidence="2">DSM 40473</strain>
    </source>
</reference>
<dbReference type="Gene3D" id="1.20.90.10">
    <property type="entry name" value="Phospholipase A2 domain"/>
    <property type="match status" value="1"/>
</dbReference>
<dbReference type="SUPFAM" id="SSF48619">
    <property type="entry name" value="Phospholipase A2, PLA2"/>
    <property type="match status" value="1"/>
</dbReference>
<comment type="caution">
    <text evidence="2">The sequence shown here is derived from an EMBL/GenBank/DDBJ whole genome shotgun (WGS) entry which is preliminary data.</text>
</comment>
<keyword evidence="2" id="KW-0378">Hydrolase</keyword>
<dbReference type="EMBL" id="JAVRFI010000009">
    <property type="protein sequence ID" value="MDT0450758.1"/>
    <property type="molecule type" value="Genomic_DNA"/>
</dbReference>
<dbReference type="GO" id="GO:0004623">
    <property type="term" value="F:phospholipase A2 activity"/>
    <property type="evidence" value="ECO:0007669"/>
    <property type="project" value="UniProtKB-EC"/>
</dbReference>
<protein>
    <submittedName>
        <fullName evidence="2">Phospholipase A2</fullName>
        <ecNumber evidence="2">3.1.1.4</ecNumber>
    </submittedName>
</protein>
<dbReference type="InterPro" id="IPR036444">
    <property type="entry name" value="PLipase_A2_dom_sf"/>
</dbReference>
<evidence type="ECO:0000256" key="1">
    <source>
        <dbReference type="SAM" id="SignalP"/>
    </source>
</evidence>
<dbReference type="EC" id="3.1.1.4" evidence="2"/>
<keyword evidence="3" id="KW-1185">Reference proteome</keyword>
<evidence type="ECO:0000313" key="2">
    <source>
        <dbReference type="EMBL" id="MDT0450758.1"/>
    </source>
</evidence>
<feature type="chain" id="PRO_5047022397" evidence="1">
    <location>
        <begin position="28"/>
        <end position="162"/>
    </location>
</feature>
<proteinExistence type="predicted"/>
<organism evidence="2 3">
    <name type="scientific">Streptomyces hesseae</name>
    <dbReference type="NCBI Taxonomy" id="3075519"/>
    <lineage>
        <taxon>Bacteria</taxon>
        <taxon>Bacillati</taxon>
        <taxon>Actinomycetota</taxon>
        <taxon>Actinomycetes</taxon>
        <taxon>Kitasatosporales</taxon>
        <taxon>Streptomycetaceae</taxon>
        <taxon>Streptomyces</taxon>
    </lineage>
</organism>
<keyword evidence="1" id="KW-0732">Signal</keyword>
<dbReference type="RefSeq" id="WP_311611749.1">
    <property type="nucleotide sequence ID" value="NZ_JAVRFI010000009.1"/>
</dbReference>
<evidence type="ECO:0000313" key="3">
    <source>
        <dbReference type="Proteomes" id="UP001180531"/>
    </source>
</evidence>
<gene>
    <name evidence="2" type="ORF">RM609_16975</name>
</gene>
<name>A0ABU2SP41_9ACTN</name>
<feature type="signal peptide" evidence="1">
    <location>
        <begin position="1"/>
        <end position="27"/>
    </location>
</feature>